<evidence type="ECO:0000256" key="2">
    <source>
        <dbReference type="SAM" id="Phobius"/>
    </source>
</evidence>
<evidence type="ECO:0000313" key="3">
    <source>
        <dbReference type="EMBL" id="QTD52039.1"/>
    </source>
</evidence>
<proteinExistence type="predicted"/>
<evidence type="ECO:0000256" key="1">
    <source>
        <dbReference type="SAM" id="MobiDB-lite"/>
    </source>
</evidence>
<keyword evidence="2" id="KW-0472">Membrane</keyword>
<keyword evidence="2" id="KW-0812">Transmembrane</keyword>
<feature type="transmembrane region" description="Helical" evidence="2">
    <location>
        <begin position="44"/>
        <end position="66"/>
    </location>
</feature>
<feature type="transmembrane region" description="Helical" evidence="2">
    <location>
        <begin position="95"/>
        <end position="116"/>
    </location>
</feature>
<keyword evidence="4" id="KW-1185">Reference proteome</keyword>
<name>A0A8A4TPZ5_SULCO</name>
<feature type="compositionally biased region" description="Basic and acidic residues" evidence="1">
    <location>
        <begin position="123"/>
        <end position="133"/>
    </location>
</feature>
<accession>A0A8A4TPZ5</accession>
<dbReference type="RefSeq" id="WP_237382149.1">
    <property type="nucleotide sequence ID" value="NZ_CP071793.1"/>
</dbReference>
<evidence type="ECO:0000313" key="4">
    <source>
        <dbReference type="Proteomes" id="UP000663929"/>
    </source>
</evidence>
<organism evidence="3 4">
    <name type="scientific">Sulfidibacter corallicola</name>
    <dbReference type="NCBI Taxonomy" id="2818388"/>
    <lineage>
        <taxon>Bacteria</taxon>
        <taxon>Pseudomonadati</taxon>
        <taxon>Acidobacteriota</taxon>
        <taxon>Holophagae</taxon>
        <taxon>Acanthopleuribacterales</taxon>
        <taxon>Acanthopleuribacteraceae</taxon>
        <taxon>Sulfidibacter</taxon>
    </lineage>
</organism>
<gene>
    <name evidence="3" type="ORF">J3U87_06160</name>
</gene>
<sequence>MIRLASMVMTRVQHAAFYTVIALIAWFAFSFFQKARPIWIMGKAFFTIQLSLWMIHLLAGIATGFISRITSFAKPGAPHGGMRLMHFERATHDHIANSTIEFILYVLVVGLVYAAYKRRMAGERNSAKSRDQPSKPPPIPKGPDIEPEPAPPPPPIPGSR</sequence>
<feature type="transmembrane region" description="Helical" evidence="2">
    <location>
        <begin position="15"/>
        <end position="32"/>
    </location>
</feature>
<feature type="region of interest" description="Disordered" evidence="1">
    <location>
        <begin position="123"/>
        <end position="160"/>
    </location>
</feature>
<dbReference type="EMBL" id="CP071793">
    <property type="protein sequence ID" value="QTD52039.1"/>
    <property type="molecule type" value="Genomic_DNA"/>
</dbReference>
<dbReference type="AlphaFoldDB" id="A0A8A4TPZ5"/>
<reference evidence="3" key="1">
    <citation type="submission" date="2021-03" db="EMBL/GenBank/DDBJ databases">
        <title>Acanthopleuribacteraceae sp. M133.</title>
        <authorList>
            <person name="Wang G."/>
        </authorList>
    </citation>
    <scope>NUCLEOTIDE SEQUENCE</scope>
    <source>
        <strain evidence="3">M133</strain>
    </source>
</reference>
<feature type="compositionally biased region" description="Pro residues" evidence="1">
    <location>
        <begin position="148"/>
        <end position="160"/>
    </location>
</feature>
<protein>
    <submittedName>
        <fullName evidence="3">Uncharacterized protein</fullName>
    </submittedName>
</protein>
<dbReference type="KEGG" id="scor:J3U87_06160"/>
<keyword evidence="2" id="KW-1133">Transmembrane helix</keyword>
<dbReference type="Proteomes" id="UP000663929">
    <property type="component" value="Chromosome"/>
</dbReference>